<name>A0ACC0WLA6_9STRA</name>
<evidence type="ECO:0000313" key="1">
    <source>
        <dbReference type="EMBL" id="KAI9919455.1"/>
    </source>
</evidence>
<accession>A0ACC0WLA6</accession>
<protein>
    <submittedName>
        <fullName evidence="1">Uncharacterized protein</fullName>
    </submittedName>
</protein>
<proteinExistence type="predicted"/>
<dbReference type="EMBL" id="CM047590">
    <property type="protein sequence ID" value="KAI9919455.1"/>
    <property type="molecule type" value="Genomic_DNA"/>
</dbReference>
<reference evidence="1 2" key="1">
    <citation type="journal article" date="2022" name="bioRxiv">
        <title>The genome of the oomycete Peronosclerospora sorghi, a cosmopolitan pathogen of maize and sorghum, is inflated with dispersed pseudogenes.</title>
        <authorList>
            <person name="Fletcher K."/>
            <person name="Martin F."/>
            <person name="Isakeit T."/>
            <person name="Cavanaugh K."/>
            <person name="Magill C."/>
            <person name="Michelmore R."/>
        </authorList>
    </citation>
    <scope>NUCLEOTIDE SEQUENCE [LARGE SCALE GENOMIC DNA]</scope>
    <source>
        <strain evidence="1">P6</strain>
    </source>
</reference>
<sequence length="188" mass="21741">MGWLQSHRPWFRISSARLEQRFQIKDLGSVKGLLGMDINYDHKKRKVFITKQNYIEETTGMFRQVHARTTTNPCDPSTKLSSDYVPKTDAEKESMSRIPYRQLLGRLMFVATTTRSDAAFGLSQLGRFATNPGSQHWRALIKVLRYLLATINLGLHYGDQSIQQQLTTYSDADWEVSWKIDAWCLVSY</sequence>
<dbReference type="Proteomes" id="UP001163321">
    <property type="component" value="Chromosome 11"/>
</dbReference>
<organism evidence="1 2">
    <name type="scientific">Peronosclerospora sorghi</name>
    <dbReference type="NCBI Taxonomy" id="230839"/>
    <lineage>
        <taxon>Eukaryota</taxon>
        <taxon>Sar</taxon>
        <taxon>Stramenopiles</taxon>
        <taxon>Oomycota</taxon>
        <taxon>Peronosporomycetes</taxon>
        <taxon>Peronosporales</taxon>
        <taxon>Peronosporaceae</taxon>
        <taxon>Peronosclerospora</taxon>
    </lineage>
</organism>
<evidence type="ECO:0000313" key="2">
    <source>
        <dbReference type="Proteomes" id="UP001163321"/>
    </source>
</evidence>
<comment type="caution">
    <text evidence="1">The sequence shown here is derived from an EMBL/GenBank/DDBJ whole genome shotgun (WGS) entry which is preliminary data.</text>
</comment>
<gene>
    <name evidence="1" type="ORF">PsorP6_017464</name>
</gene>
<keyword evidence="2" id="KW-1185">Reference proteome</keyword>